<dbReference type="Proteomes" id="UP001439008">
    <property type="component" value="Unassembled WGS sequence"/>
</dbReference>
<proteinExistence type="predicted"/>
<evidence type="ECO:0000313" key="2">
    <source>
        <dbReference type="Proteomes" id="UP001439008"/>
    </source>
</evidence>
<accession>A0ABV2AR33</accession>
<name>A0ABV2AR33_9EUKA</name>
<reference evidence="1 2" key="1">
    <citation type="journal article" date="2024" name="BMC Biol.">
        <title>Comparative genomics of Ascetosporea gives new insight into the evolutionary basis for animal parasitism in Rhizaria.</title>
        <authorList>
            <person name="Hiltunen Thoren M."/>
            <person name="Onut-Brannstrom I."/>
            <person name="Alfjorden A."/>
            <person name="Peckova H."/>
            <person name="Swords F."/>
            <person name="Hooper C."/>
            <person name="Holzer A.S."/>
            <person name="Bass D."/>
            <person name="Burki F."/>
        </authorList>
    </citation>
    <scope>NUCLEOTIDE SEQUENCE [LARGE SCALE GENOMIC DNA]</scope>
    <source>
        <strain evidence="1">20-A016</strain>
    </source>
</reference>
<feature type="non-terminal residue" evidence="1">
    <location>
        <position position="109"/>
    </location>
</feature>
<organism evidence="1 2">
    <name type="scientific">Bonamia ostreae</name>
    <dbReference type="NCBI Taxonomy" id="126728"/>
    <lineage>
        <taxon>Eukaryota</taxon>
        <taxon>Sar</taxon>
        <taxon>Rhizaria</taxon>
        <taxon>Endomyxa</taxon>
        <taxon>Ascetosporea</taxon>
        <taxon>Haplosporida</taxon>
        <taxon>Bonamia</taxon>
    </lineage>
</organism>
<evidence type="ECO:0000313" key="1">
    <source>
        <dbReference type="EMBL" id="MES1922114.1"/>
    </source>
</evidence>
<dbReference type="EMBL" id="JBDODL010002237">
    <property type="protein sequence ID" value="MES1922114.1"/>
    <property type="molecule type" value="Genomic_DNA"/>
</dbReference>
<keyword evidence="2" id="KW-1185">Reference proteome</keyword>
<protein>
    <submittedName>
        <fullName evidence="1">Uncharacterized protein</fullName>
    </submittedName>
</protein>
<sequence>MQGYLHTRFPSRKKRFSGILSDTLFLFPNELIQLRAKRVLYRVLKIKRKSISVPFIKIFCSRLPSRLYNEKHAEKVFGLLLDIVVLQCDGESRDRLNEECFERIFKIAQ</sequence>
<comment type="caution">
    <text evidence="1">The sequence shown here is derived from an EMBL/GenBank/DDBJ whole genome shotgun (WGS) entry which is preliminary data.</text>
</comment>
<gene>
    <name evidence="1" type="ORF">MHBO_003629</name>
</gene>